<feature type="transmembrane region" description="Helical" evidence="2">
    <location>
        <begin position="288"/>
        <end position="306"/>
    </location>
</feature>
<accession>A0A0D2D4Z7</accession>
<feature type="transmembrane region" description="Helical" evidence="2">
    <location>
        <begin position="401"/>
        <end position="418"/>
    </location>
</feature>
<dbReference type="PANTHER" id="PTHR31685">
    <property type="entry name" value="INTEGRAL MEMBRANE PROTEIN (AFU_ORTHOLOGUE AFUA_6G12730)-RELATED"/>
    <property type="match status" value="1"/>
</dbReference>
<dbReference type="RefSeq" id="XP_016257621.1">
    <property type="nucleotide sequence ID" value="XM_016412001.1"/>
</dbReference>
<dbReference type="EMBL" id="KN847344">
    <property type="protein sequence ID" value="KIW37405.1"/>
    <property type="molecule type" value="Genomic_DNA"/>
</dbReference>
<feature type="signal peptide" evidence="3">
    <location>
        <begin position="1"/>
        <end position="23"/>
    </location>
</feature>
<keyword evidence="2" id="KW-0812">Transmembrane</keyword>
<feature type="transmembrane region" description="Helical" evidence="2">
    <location>
        <begin position="65"/>
        <end position="87"/>
    </location>
</feature>
<dbReference type="CDD" id="cd08760">
    <property type="entry name" value="Cyt_b561_FRRS1_like"/>
    <property type="match status" value="1"/>
</dbReference>
<evidence type="ECO:0000256" key="2">
    <source>
        <dbReference type="SAM" id="Phobius"/>
    </source>
</evidence>
<evidence type="ECO:0000313" key="7">
    <source>
        <dbReference type="Proteomes" id="UP000053342"/>
    </source>
</evidence>
<evidence type="ECO:0000256" key="3">
    <source>
        <dbReference type="SAM" id="SignalP"/>
    </source>
</evidence>
<dbReference type="Proteomes" id="UP000053342">
    <property type="component" value="Unassembled WGS sequence"/>
</dbReference>
<dbReference type="InterPro" id="IPR018827">
    <property type="entry name" value="YTP1_C"/>
</dbReference>
<dbReference type="VEuPathDB" id="FungiDB:PV06_10447"/>
<feature type="region of interest" description="Disordered" evidence="1">
    <location>
        <begin position="182"/>
        <end position="240"/>
    </location>
</feature>
<keyword evidence="2" id="KW-1133">Transmembrane helix</keyword>
<feature type="chain" id="PRO_5002251161" description="Integral membrane protein" evidence="3">
    <location>
        <begin position="24"/>
        <end position="599"/>
    </location>
</feature>
<gene>
    <name evidence="6" type="ORF">PV06_10447</name>
</gene>
<evidence type="ECO:0008006" key="8">
    <source>
        <dbReference type="Google" id="ProtNLM"/>
    </source>
</evidence>
<keyword evidence="2" id="KW-0472">Membrane</keyword>
<dbReference type="PANTHER" id="PTHR31685:SF3">
    <property type="entry name" value="INTEGRAL MEMBRANE PROTEIN (AFU_ORTHOLOGUE AFUA_6G12730)"/>
    <property type="match status" value="1"/>
</dbReference>
<protein>
    <recommendedName>
        <fullName evidence="8">Integral membrane protein</fullName>
    </recommendedName>
</protein>
<feature type="transmembrane region" description="Helical" evidence="2">
    <location>
        <begin position="130"/>
        <end position="151"/>
    </location>
</feature>
<feature type="compositionally biased region" description="Basic and acidic residues" evidence="1">
    <location>
        <begin position="216"/>
        <end position="227"/>
    </location>
</feature>
<dbReference type="GeneID" id="27362521"/>
<evidence type="ECO:0000313" key="6">
    <source>
        <dbReference type="EMBL" id="KIW37405.1"/>
    </source>
</evidence>
<feature type="compositionally biased region" description="Acidic residues" evidence="1">
    <location>
        <begin position="228"/>
        <end position="238"/>
    </location>
</feature>
<feature type="transmembrane region" description="Helical" evidence="2">
    <location>
        <begin position="524"/>
        <end position="543"/>
    </location>
</feature>
<evidence type="ECO:0000259" key="5">
    <source>
        <dbReference type="Pfam" id="PF10355"/>
    </source>
</evidence>
<evidence type="ECO:0000259" key="4">
    <source>
        <dbReference type="Pfam" id="PF10348"/>
    </source>
</evidence>
<feature type="transmembrane region" description="Helical" evidence="2">
    <location>
        <begin position="99"/>
        <end position="118"/>
    </location>
</feature>
<sequence>MVVSRYAVAAVLLELAAQTVAHGDDEQCHGNMCDMKKPDSHEGAGASNNQATPSYASLGMHGKMMLAHIALMVLAWFFILPIGVMFSVARSRYAFPSQFLFLVVNGLGVLCGTMYNINTPDLYENNAHHKIGWIATWIVTAQVIMSLLFHYSGRGKQTEIFTSERQAFLPISTANMAQHNGSPYTDVRWSGDSGQGSEASTALNSRDASPTKLLRRGTDDSFEKPEPEPQDEDDEGDDVPVASRHRARKAWLRINFIDRYLSSRVPNLLSAKILGVVEIVYEVIDRTILILGFIALTTGGVTYAGIFRGSNIFNGLAHFIKGGIFFWYGLLTLGRWMGCFADFGWAWNIKPARSEVGQWKARLPSAEFVESFVIWLYGCTNVFLEHLAAWGGEWTAQDLEHVSISIMFFGGGLMGMLVESKRVRRCLNTVVDSMPARTEVSPDEALELRTPPKQYGTSLNPIPALIILLLGIMMSSHHQSSMTSTTVHKQWGNLLGGFSVARLVTYVIMYISPPTSVYPSRPPTELISSFCLISGGLVFMSSTKDIVAAVEGADLMAMFVFTVVMGFTAFIMSYEIFVLCLKGWAARKELKAAQSSVRY</sequence>
<feature type="domain" description="Protein YTP1-like C-terminal" evidence="5">
    <location>
        <begin position="292"/>
        <end position="582"/>
    </location>
</feature>
<dbReference type="InterPro" id="IPR018825">
    <property type="entry name" value="DUF2427"/>
</dbReference>
<keyword evidence="3" id="KW-0732">Signal</keyword>
<feature type="transmembrane region" description="Helical" evidence="2">
    <location>
        <begin position="455"/>
        <end position="474"/>
    </location>
</feature>
<dbReference type="Pfam" id="PF10355">
    <property type="entry name" value="Ytp1"/>
    <property type="match status" value="1"/>
</dbReference>
<feature type="transmembrane region" description="Helical" evidence="2">
    <location>
        <begin position="555"/>
        <end position="581"/>
    </location>
</feature>
<proteinExistence type="predicted"/>
<keyword evidence="7" id="KW-1185">Reference proteome</keyword>
<dbReference type="STRING" id="215243.A0A0D2D4Z7"/>
<name>A0A0D2D4Z7_9EURO</name>
<organism evidence="6 7">
    <name type="scientific">Exophiala oligosperma</name>
    <dbReference type="NCBI Taxonomy" id="215243"/>
    <lineage>
        <taxon>Eukaryota</taxon>
        <taxon>Fungi</taxon>
        <taxon>Dikarya</taxon>
        <taxon>Ascomycota</taxon>
        <taxon>Pezizomycotina</taxon>
        <taxon>Eurotiomycetes</taxon>
        <taxon>Chaetothyriomycetidae</taxon>
        <taxon>Chaetothyriales</taxon>
        <taxon>Herpotrichiellaceae</taxon>
        <taxon>Exophiala</taxon>
    </lineage>
</organism>
<feature type="domain" description="DUF2427" evidence="4">
    <location>
        <begin position="60"/>
        <end position="150"/>
    </location>
</feature>
<feature type="transmembrane region" description="Helical" evidence="2">
    <location>
        <begin position="494"/>
        <end position="512"/>
    </location>
</feature>
<dbReference type="AlphaFoldDB" id="A0A0D2D4Z7"/>
<feature type="transmembrane region" description="Helical" evidence="2">
    <location>
        <begin position="368"/>
        <end position="389"/>
    </location>
</feature>
<dbReference type="HOGENOM" id="CLU_012543_1_0_1"/>
<dbReference type="OrthoDB" id="4005299at2759"/>
<dbReference type="Pfam" id="PF10348">
    <property type="entry name" value="DUF2427"/>
    <property type="match status" value="1"/>
</dbReference>
<reference evidence="6 7" key="1">
    <citation type="submission" date="2015-01" db="EMBL/GenBank/DDBJ databases">
        <title>The Genome Sequence of Exophiala oligosperma CBS72588.</title>
        <authorList>
            <consortium name="The Broad Institute Genomics Platform"/>
            <person name="Cuomo C."/>
            <person name="de Hoog S."/>
            <person name="Gorbushina A."/>
            <person name="Stielow B."/>
            <person name="Teixiera M."/>
            <person name="Abouelleil A."/>
            <person name="Chapman S.B."/>
            <person name="Priest M."/>
            <person name="Young S.K."/>
            <person name="Wortman J."/>
            <person name="Nusbaum C."/>
            <person name="Birren B."/>
        </authorList>
    </citation>
    <scope>NUCLEOTIDE SEQUENCE [LARGE SCALE GENOMIC DNA]</scope>
    <source>
        <strain evidence="6 7">CBS 72588</strain>
    </source>
</reference>
<feature type="compositionally biased region" description="Polar residues" evidence="1">
    <location>
        <begin position="195"/>
        <end position="208"/>
    </location>
</feature>
<evidence type="ECO:0000256" key="1">
    <source>
        <dbReference type="SAM" id="MobiDB-lite"/>
    </source>
</evidence>
<feature type="transmembrane region" description="Helical" evidence="2">
    <location>
        <begin position="326"/>
        <end position="347"/>
    </location>
</feature>